<sequence length="74" mass="8290">MNKILCVSGIAFWKFREKELLGKTACTDNINDEVIVMGQILDVRQQLMLIEPISPEELKPNHKSPGPDGFTSGF</sequence>
<dbReference type="Proteomes" id="UP000595140">
    <property type="component" value="Unassembled WGS sequence"/>
</dbReference>
<reference evidence="2 3" key="1">
    <citation type="submission" date="2018-04" db="EMBL/GenBank/DDBJ databases">
        <authorList>
            <person name="Vogel A."/>
        </authorList>
    </citation>
    <scope>NUCLEOTIDE SEQUENCE [LARGE SCALE GENOMIC DNA]</scope>
</reference>
<dbReference type="EMBL" id="OOIL02001451">
    <property type="protein sequence ID" value="VFQ75510.1"/>
    <property type="molecule type" value="Genomic_DNA"/>
</dbReference>
<dbReference type="AlphaFoldDB" id="A0A484LGN3"/>
<proteinExistence type="predicted"/>
<evidence type="ECO:0000313" key="2">
    <source>
        <dbReference type="EMBL" id="VFQ75510.1"/>
    </source>
</evidence>
<feature type="region of interest" description="Disordered" evidence="1">
    <location>
        <begin position="54"/>
        <end position="74"/>
    </location>
</feature>
<keyword evidence="3" id="KW-1185">Reference proteome</keyword>
<name>A0A484LGN3_9ASTE</name>
<gene>
    <name evidence="2" type="ORF">CCAM_LOCUS17286</name>
</gene>
<evidence type="ECO:0000313" key="3">
    <source>
        <dbReference type="Proteomes" id="UP000595140"/>
    </source>
</evidence>
<accession>A0A484LGN3</accession>
<evidence type="ECO:0000256" key="1">
    <source>
        <dbReference type="SAM" id="MobiDB-lite"/>
    </source>
</evidence>
<dbReference type="OrthoDB" id="1744525at2759"/>
<protein>
    <submittedName>
        <fullName evidence="2">Uncharacterized protein</fullName>
    </submittedName>
</protein>
<organism evidence="2 3">
    <name type="scientific">Cuscuta campestris</name>
    <dbReference type="NCBI Taxonomy" id="132261"/>
    <lineage>
        <taxon>Eukaryota</taxon>
        <taxon>Viridiplantae</taxon>
        <taxon>Streptophyta</taxon>
        <taxon>Embryophyta</taxon>
        <taxon>Tracheophyta</taxon>
        <taxon>Spermatophyta</taxon>
        <taxon>Magnoliopsida</taxon>
        <taxon>eudicotyledons</taxon>
        <taxon>Gunneridae</taxon>
        <taxon>Pentapetalae</taxon>
        <taxon>asterids</taxon>
        <taxon>lamiids</taxon>
        <taxon>Solanales</taxon>
        <taxon>Convolvulaceae</taxon>
        <taxon>Cuscuteae</taxon>
        <taxon>Cuscuta</taxon>
        <taxon>Cuscuta subgen. Grammica</taxon>
        <taxon>Cuscuta sect. Cleistogrammica</taxon>
    </lineage>
</organism>